<keyword evidence="1" id="KW-0472">Membrane</keyword>
<reference evidence="2" key="1">
    <citation type="submission" date="2017-07" db="EMBL/GenBank/DDBJ databases">
        <title>Taro Niue Genome Assembly and Annotation.</title>
        <authorList>
            <person name="Atibalentja N."/>
            <person name="Keating K."/>
            <person name="Fields C.J."/>
        </authorList>
    </citation>
    <scope>NUCLEOTIDE SEQUENCE</scope>
    <source>
        <strain evidence="2">Niue_2</strain>
        <tissue evidence="2">Leaf</tissue>
    </source>
</reference>
<dbReference type="EMBL" id="NMUH01007205">
    <property type="protein sequence ID" value="MQM16852.1"/>
    <property type="molecule type" value="Genomic_DNA"/>
</dbReference>
<evidence type="ECO:0000313" key="2">
    <source>
        <dbReference type="EMBL" id="MQM16852.1"/>
    </source>
</evidence>
<protein>
    <submittedName>
        <fullName evidence="2">Uncharacterized protein</fullName>
    </submittedName>
</protein>
<keyword evidence="1" id="KW-1133">Transmembrane helix</keyword>
<dbReference type="Proteomes" id="UP000652761">
    <property type="component" value="Unassembled WGS sequence"/>
</dbReference>
<feature type="transmembrane region" description="Helical" evidence="1">
    <location>
        <begin position="20"/>
        <end position="37"/>
    </location>
</feature>
<evidence type="ECO:0000256" key="1">
    <source>
        <dbReference type="SAM" id="Phobius"/>
    </source>
</evidence>
<dbReference type="AlphaFoldDB" id="A0A843XC22"/>
<proteinExistence type="predicted"/>
<sequence>MTEGQRLVFVGVQSLVARSWLEVVVLVGLHCSWLVVLERQLDLTSVTGLASFVWLEEESWQTCTTSSRVVELSKLVLPQDRAASALSGEGGELLRASPMISGGFRLRMARAAWEPREDDARSVGVPSARRLWGVLRRLLPVVACVCDSLVKVVIVVVCPGGGTVLWFSVVPRGSRYMYPLWVELCCGTCFLSSAGDEGLAGSVGLEEESWQTCTTSSRVVELSELVLPQGETSQQCVVVELQLDLLSLTARLRGGSSVALSRLDTGIMNQ</sequence>
<keyword evidence="1" id="KW-0812">Transmembrane</keyword>
<name>A0A843XC22_COLES</name>
<keyword evidence="3" id="KW-1185">Reference proteome</keyword>
<accession>A0A843XC22</accession>
<comment type="caution">
    <text evidence="2">The sequence shown here is derived from an EMBL/GenBank/DDBJ whole genome shotgun (WGS) entry which is preliminary data.</text>
</comment>
<feature type="transmembrane region" description="Helical" evidence="1">
    <location>
        <begin position="138"/>
        <end position="167"/>
    </location>
</feature>
<gene>
    <name evidence="2" type="ORF">Taro_049813</name>
</gene>
<evidence type="ECO:0000313" key="3">
    <source>
        <dbReference type="Proteomes" id="UP000652761"/>
    </source>
</evidence>
<organism evidence="2 3">
    <name type="scientific">Colocasia esculenta</name>
    <name type="common">Wild taro</name>
    <name type="synonym">Arum esculentum</name>
    <dbReference type="NCBI Taxonomy" id="4460"/>
    <lineage>
        <taxon>Eukaryota</taxon>
        <taxon>Viridiplantae</taxon>
        <taxon>Streptophyta</taxon>
        <taxon>Embryophyta</taxon>
        <taxon>Tracheophyta</taxon>
        <taxon>Spermatophyta</taxon>
        <taxon>Magnoliopsida</taxon>
        <taxon>Liliopsida</taxon>
        <taxon>Araceae</taxon>
        <taxon>Aroideae</taxon>
        <taxon>Colocasieae</taxon>
        <taxon>Colocasia</taxon>
    </lineage>
</organism>